<feature type="region of interest" description="Disordered" evidence="2">
    <location>
        <begin position="126"/>
        <end position="146"/>
    </location>
</feature>
<reference evidence="4 5" key="1">
    <citation type="submission" date="2020-08" db="EMBL/GenBank/DDBJ databases">
        <title>Sequencing the genomes of 1000 actinobacteria strains.</title>
        <authorList>
            <person name="Klenk H.-P."/>
        </authorList>
    </citation>
    <scope>NUCLEOTIDE SEQUENCE [LARGE SCALE GENOMIC DNA]</scope>
    <source>
        <strain evidence="4 5">DSM 45809</strain>
    </source>
</reference>
<accession>A0A7W7H3Q1</accession>
<dbReference type="Pfam" id="PF03795">
    <property type="entry name" value="YCII"/>
    <property type="match status" value="1"/>
</dbReference>
<evidence type="ECO:0000256" key="1">
    <source>
        <dbReference type="ARBA" id="ARBA00007689"/>
    </source>
</evidence>
<evidence type="ECO:0000313" key="5">
    <source>
        <dbReference type="Proteomes" id="UP000546162"/>
    </source>
</evidence>
<sequence length="146" mass="16064">MRFMVITKATAASESGVMPATEDFETMGKFIEELVGAGVLLAAEGVAPSGTGARIYFDGEKKTVVDGPFTETKELIAGFYLVEMKSMEECVEWFKRCPITTAPGEPTNIEIRKLYSGEDFGEEFTAEQREAVARREEKADPAYRSA</sequence>
<dbReference type="InterPro" id="IPR005545">
    <property type="entry name" value="YCII"/>
</dbReference>
<dbReference type="RefSeq" id="WP_185043529.1">
    <property type="nucleotide sequence ID" value="NZ_BAABFG010000005.1"/>
</dbReference>
<dbReference type="Proteomes" id="UP000546162">
    <property type="component" value="Unassembled WGS sequence"/>
</dbReference>
<name>A0A7W7H3Q1_9ACTN</name>
<gene>
    <name evidence="4" type="ORF">BJY16_006693</name>
</gene>
<dbReference type="EMBL" id="JACHNB010000001">
    <property type="protein sequence ID" value="MBB4743234.1"/>
    <property type="molecule type" value="Genomic_DNA"/>
</dbReference>
<evidence type="ECO:0000256" key="2">
    <source>
        <dbReference type="SAM" id="MobiDB-lite"/>
    </source>
</evidence>
<comment type="caution">
    <text evidence="4">The sequence shown here is derived from an EMBL/GenBank/DDBJ whole genome shotgun (WGS) entry which is preliminary data.</text>
</comment>
<keyword evidence="5" id="KW-1185">Reference proteome</keyword>
<dbReference type="SUPFAM" id="SSF54909">
    <property type="entry name" value="Dimeric alpha+beta barrel"/>
    <property type="match status" value="1"/>
</dbReference>
<dbReference type="InterPro" id="IPR011008">
    <property type="entry name" value="Dimeric_a/b-barrel"/>
</dbReference>
<dbReference type="AlphaFoldDB" id="A0A7W7H3Q1"/>
<evidence type="ECO:0000313" key="4">
    <source>
        <dbReference type="EMBL" id="MBB4743234.1"/>
    </source>
</evidence>
<protein>
    <recommendedName>
        <fullName evidence="3">YCII-related domain-containing protein</fullName>
    </recommendedName>
</protein>
<organism evidence="4 5">
    <name type="scientific">Actinoplanes octamycinicus</name>
    <dbReference type="NCBI Taxonomy" id="135948"/>
    <lineage>
        <taxon>Bacteria</taxon>
        <taxon>Bacillati</taxon>
        <taxon>Actinomycetota</taxon>
        <taxon>Actinomycetes</taxon>
        <taxon>Micromonosporales</taxon>
        <taxon>Micromonosporaceae</taxon>
        <taxon>Actinoplanes</taxon>
    </lineage>
</organism>
<evidence type="ECO:0000259" key="3">
    <source>
        <dbReference type="Pfam" id="PF03795"/>
    </source>
</evidence>
<dbReference type="PANTHER" id="PTHR35174">
    <property type="entry name" value="BLL7171 PROTEIN-RELATED"/>
    <property type="match status" value="1"/>
</dbReference>
<comment type="similarity">
    <text evidence="1">Belongs to the YciI family.</text>
</comment>
<dbReference type="PANTHER" id="PTHR35174:SF4">
    <property type="entry name" value="BLL7163 PROTEIN"/>
    <property type="match status" value="1"/>
</dbReference>
<feature type="domain" description="YCII-related" evidence="3">
    <location>
        <begin position="1"/>
        <end position="111"/>
    </location>
</feature>
<dbReference type="Gene3D" id="3.30.70.1060">
    <property type="entry name" value="Dimeric alpha+beta barrel"/>
    <property type="match status" value="1"/>
</dbReference>
<proteinExistence type="inferred from homology"/>